<keyword evidence="5" id="KW-1185">Reference proteome</keyword>
<dbReference type="Gene3D" id="1.25.40.20">
    <property type="entry name" value="Ankyrin repeat-containing domain"/>
    <property type="match status" value="1"/>
</dbReference>
<dbReference type="AlphaFoldDB" id="A0A167AY93"/>
<accession>A0A167AY93</accession>
<evidence type="ECO:0000256" key="1">
    <source>
        <dbReference type="ARBA" id="ARBA00022737"/>
    </source>
</evidence>
<dbReference type="InterPro" id="IPR036770">
    <property type="entry name" value="Ankyrin_rpt-contain_sf"/>
</dbReference>
<evidence type="ECO:0000313" key="4">
    <source>
        <dbReference type="EMBL" id="KZL80669.1"/>
    </source>
</evidence>
<keyword evidence="1" id="KW-0677">Repeat</keyword>
<gene>
    <name evidence="4" type="ORF">CI238_12950</name>
</gene>
<dbReference type="InterPro" id="IPR002110">
    <property type="entry name" value="Ankyrin_rpt"/>
</dbReference>
<evidence type="ECO:0000256" key="2">
    <source>
        <dbReference type="ARBA" id="ARBA00023043"/>
    </source>
</evidence>
<evidence type="ECO:0000313" key="5">
    <source>
        <dbReference type="Proteomes" id="UP000076584"/>
    </source>
</evidence>
<dbReference type="STRING" id="1573173.A0A167AY93"/>
<dbReference type="PANTHER" id="PTHR24198:SF194">
    <property type="entry name" value="INVERSIN-A"/>
    <property type="match status" value="1"/>
</dbReference>
<dbReference type="Proteomes" id="UP000076584">
    <property type="component" value="Unassembled WGS sequence"/>
</dbReference>
<dbReference type="PROSITE" id="PS50088">
    <property type="entry name" value="ANK_REPEAT"/>
    <property type="match status" value="1"/>
</dbReference>
<proteinExistence type="predicted"/>
<dbReference type="Pfam" id="PF00023">
    <property type="entry name" value="Ank"/>
    <property type="match status" value="1"/>
</dbReference>
<dbReference type="SUPFAM" id="SSF48403">
    <property type="entry name" value="Ankyrin repeat"/>
    <property type="match status" value="1"/>
</dbReference>
<sequence>MGNAESRQLVVALSSACQGIDDNIPSGRLEDPQFLAALKGFLRHVELLWDKLPACLTDIIKNKFSPRFASDTDLEAWVQQQIFGEIADDMATHMYDQLTKFKGVLDPFNSAKRNLLLVAFANLRKAQASTYGKEALADYLVQKNQEADPQAVRTKCSTFASAGERLQSTLGKVGGCGALICGLAIPYSTLTVPKRFKETNIETIHKSVRQEIIGRCNKQVEFLLKVYESQACSWIDRQKPVGSKRKREKPHALPQSPPRVIVDTQQHVTLDSRIEADSTEYPLATEDNELHDDDSTSNLLVQCHYDVGFQGCQGSHAGASDSSAVQVTGSWYTPSTATTKPITLPARRRRDESLANNGNQGPTSGQVSNAVLSTGSHSWCRDAPGSIQQQPATSQNASFRETFGTGQQFIDGVINGKKHLTLDVYIPTPPRQLAMEWTVPDTALSITYAIEGNIAGLRDLFNQGLASPRDTSYSRRYSLIRWALYGGMHQYEVVHYLISLGVSVDDESYKHVWDFGFRNKCNSTQLDALKCIMFNGDRDWIDDQKFPLIHLIILGLDSKSLSAELEENPDAVHLKDAQGRTALDWATARAQLDNMKLLIKYGSNVNTMDVSGRTTVLHAVDSHSDAALEIVLGAGANPDPALPNGFCRSSPLTSASFGGLKEMVCLLLMYGANFNTPNPEGRTALHTMIMYNKHEVLRLFVNECEKYNHLRGLQLLPIIARYADKQTISILVSSRPFLRILDLNCDNSFREILRLRGDYCVELELVFECLLAAA</sequence>
<dbReference type="SMART" id="SM00248">
    <property type="entry name" value="ANK"/>
    <property type="match status" value="5"/>
</dbReference>
<name>A0A167AY93_COLIC</name>
<organism evidence="4 5">
    <name type="scientific">Colletotrichum incanum</name>
    <name type="common">Soybean anthracnose fungus</name>
    <dbReference type="NCBI Taxonomy" id="1573173"/>
    <lineage>
        <taxon>Eukaryota</taxon>
        <taxon>Fungi</taxon>
        <taxon>Dikarya</taxon>
        <taxon>Ascomycota</taxon>
        <taxon>Pezizomycotina</taxon>
        <taxon>Sordariomycetes</taxon>
        <taxon>Hypocreomycetidae</taxon>
        <taxon>Glomerellales</taxon>
        <taxon>Glomerellaceae</taxon>
        <taxon>Colletotrichum</taxon>
        <taxon>Colletotrichum spaethianum species complex</taxon>
    </lineage>
</organism>
<reference evidence="4 5" key="1">
    <citation type="submission" date="2015-06" db="EMBL/GenBank/DDBJ databases">
        <title>Survival trade-offs in plant roots during colonization by closely related pathogenic and mutualistic fungi.</title>
        <authorList>
            <person name="Hacquard S."/>
            <person name="Kracher B."/>
            <person name="Hiruma K."/>
            <person name="Weinman A."/>
            <person name="Muench P."/>
            <person name="Garrido Oter R."/>
            <person name="Ver Loren van Themaat E."/>
            <person name="Dallerey J.-F."/>
            <person name="Damm U."/>
            <person name="Henrissat B."/>
            <person name="Lespinet O."/>
            <person name="Thon M."/>
            <person name="Kemen E."/>
            <person name="McHardy A.C."/>
            <person name="Schulze-Lefert P."/>
            <person name="O'Connell R.J."/>
        </authorList>
    </citation>
    <scope>NUCLEOTIDE SEQUENCE [LARGE SCALE GENOMIC DNA]</scope>
    <source>
        <strain evidence="4 5">MAFF 238704</strain>
    </source>
</reference>
<dbReference type="EMBL" id="LFIW01001838">
    <property type="protein sequence ID" value="KZL80669.1"/>
    <property type="molecule type" value="Genomic_DNA"/>
</dbReference>
<dbReference type="PANTHER" id="PTHR24198">
    <property type="entry name" value="ANKYRIN REPEAT AND PROTEIN KINASE DOMAIN-CONTAINING PROTEIN"/>
    <property type="match status" value="1"/>
</dbReference>
<protein>
    <submittedName>
        <fullName evidence="4">Ankyrin repeat containing protein</fullName>
    </submittedName>
</protein>
<comment type="caution">
    <text evidence="4">The sequence shown here is derived from an EMBL/GenBank/DDBJ whole genome shotgun (WGS) entry which is preliminary data.</text>
</comment>
<dbReference type="PROSITE" id="PS50297">
    <property type="entry name" value="ANK_REP_REGION"/>
    <property type="match status" value="1"/>
</dbReference>
<keyword evidence="2 3" id="KW-0040">ANK repeat</keyword>
<feature type="repeat" description="ANK" evidence="3">
    <location>
        <begin position="578"/>
        <end position="610"/>
    </location>
</feature>
<evidence type="ECO:0000256" key="3">
    <source>
        <dbReference type="PROSITE-ProRule" id="PRU00023"/>
    </source>
</evidence>